<evidence type="ECO:0000313" key="3">
    <source>
        <dbReference type="Proteomes" id="UP001152523"/>
    </source>
</evidence>
<keyword evidence="3" id="KW-1185">Reference proteome</keyword>
<gene>
    <name evidence="2" type="ORF">CEPIT_LOCUS25308</name>
</gene>
<sequence>MTRSFCAVVCANMYRWDPIQTGNGNDPAAVRLSMRKSQGEPGEPPGVVLSATKTIWLPITRLRLFDFLRSEETRNQWDVLSNGALQQMIHISKGQTDPANRISIYRNTASASVNQNSMLMLQESCTDMSGSIIT</sequence>
<dbReference type="SUPFAM" id="SSF55961">
    <property type="entry name" value="Bet v1-like"/>
    <property type="match status" value="1"/>
</dbReference>
<organism evidence="2 3">
    <name type="scientific">Cuscuta epithymum</name>
    <dbReference type="NCBI Taxonomy" id="186058"/>
    <lineage>
        <taxon>Eukaryota</taxon>
        <taxon>Viridiplantae</taxon>
        <taxon>Streptophyta</taxon>
        <taxon>Embryophyta</taxon>
        <taxon>Tracheophyta</taxon>
        <taxon>Spermatophyta</taxon>
        <taxon>Magnoliopsida</taxon>
        <taxon>eudicotyledons</taxon>
        <taxon>Gunneridae</taxon>
        <taxon>Pentapetalae</taxon>
        <taxon>asterids</taxon>
        <taxon>lamiids</taxon>
        <taxon>Solanales</taxon>
        <taxon>Convolvulaceae</taxon>
        <taxon>Cuscuteae</taxon>
        <taxon>Cuscuta</taxon>
        <taxon>Cuscuta subgen. Cuscuta</taxon>
    </lineage>
</organism>
<evidence type="ECO:0000259" key="1">
    <source>
        <dbReference type="Pfam" id="PF25797"/>
    </source>
</evidence>
<evidence type="ECO:0000313" key="2">
    <source>
        <dbReference type="EMBL" id="CAH9123561.1"/>
    </source>
</evidence>
<dbReference type="PANTHER" id="PTHR45654:SF69">
    <property type="entry name" value="HOMEOBOX-LEUCINE ZIPPER PROTEIN ANTHOCYANINLESS 2-LIKE"/>
    <property type="match status" value="1"/>
</dbReference>
<comment type="caution">
    <text evidence="2">The sequence shown here is derived from an EMBL/GenBank/DDBJ whole genome shotgun (WGS) entry which is preliminary data.</text>
</comment>
<reference evidence="2" key="1">
    <citation type="submission" date="2022-07" db="EMBL/GenBank/DDBJ databases">
        <authorList>
            <person name="Macas J."/>
            <person name="Novak P."/>
            <person name="Neumann P."/>
        </authorList>
    </citation>
    <scope>NUCLEOTIDE SEQUENCE</scope>
</reference>
<dbReference type="InterPro" id="IPR042160">
    <property type="entry name" value="HD-Zip_IV"/>
</dbReference>
<dbReference type="PANTHER" id="PTHR45654">
    <property type="entry name" value="HOMEOBOX-LEUCINE ZIPPER PROTEIN MERISTEM L1"/>
    <property type="match status" value="1"/>
</dbReference>
<dbReference type="Proteomes" id="UP001152523">
    <property type="component" value="Unassembled WGS sequence"/>
</dbReference>
<name>A0AAV0EH94_9ASTE</name>
<dbReference type="AlphaFoldDB" id="A0AAV0EH94"/>
<feature type="domain" description="HD-Zip IV C-terminal" evidence="1">
    <location>
        <begin position="1"/>
        <end position="133"/>
    </location>
</feature>
<accession>A0AAV0EH94</accession>
<protein>
    <recommendedName>
        <fullName evidence="1">HD-Zip IV C-terminal domain-containing protein</fullName>
    </recommendedName>
</protein>
<dbReference type="InterPro" id="IPR057993">
    <property type="entry name" value="HD-Zip_IV_C"/>
</dbReference>
<feature type="non-terminal residue" evidence="2">
    <location>
        <position position="134"/>
    </location>
</feature>
<proteinExistence type="predicted"/>
<dbReference type="Pfam" id="PF25797">
    <property type="entry name" value="PDF2_C"/>
    <property type="match status" value="1"/>
</dbReference>
<dbReference type="EMBL" id="CAMAPF010000930">
    <property type="protein sequence ID" value="CAH9123561.1"/>
    <property type="molecule type" value="Genomic_DNA"/>
</dbReference>